<proteinExistence type="predicted"/>
<keyword evidence="1" id="KW-1133">Transmembrane helix</keyword>
<dbReference type="Proteomes" id="UP000242592">
    <property type="component" value="Unassembled WGS sequence"/>
</dbReference>
<keyword evidence="3" id="KW-1185">Reference proteome</keyword>
<reference evidence="3" key="1">
    <citation type="submission" date="2016-11" db="EMBL/GenBank/DDBJ databases">
        <authorList>
            <person name="Varghese N."/>
            <person name="Submissions S."/>
        </authorList>
    </citation>
    <scope>NUCLEOTIDE SEQUENCE [LARGE SCALE GENOMIC DNA]</scope>
    <source>
        <strain evidence="3">DSM 15807</strain>
    </source>
</reference>
<name>A0A1M5TJB2_9BACT</name>
<accession>A0A1M5TJB2</accession>
<feature type="transmembrane region" description="Helical" evidence="1">
    <location>
        <begin position="12"/>
        <end position="34"/>
    </location>
</feature>
<evidence type="ECO:0000313" key="2">
    <source>
        <dbReference type="EMBL" id="SHH50895.1"/>
    </source>
</evidence>
<evidence type="ECO:0000313" key="3">
    <source>
        <dbReference type="Proteomes" id="UP000242592"/>
    </source>
</evidence>
<dbReference type="STRING" id="1123380.SAMN02745199_1350"/>
<dbReference type="EMBL" id="FQXN01000005">
    <property type="protein sequence ID" value="SHH50895.1"/>
    <property type="molecule type" value="Genomic_DNA"/>
</dbReference>
<protein>
    <submittedName>
        <fullName evidence="2">Uncharacterized protein</fullName>
    </submittedName>
</protein>
<keyword evidence="1" id="KW-0472">Membrane</keyword>
<organism evidence="2 3">
    <name type="scientific">Thermosipho atlanticus DSM 15807</name>
    <dbReference type="NCBI Taxonomy" id="1123380"/>
    <lineage>
        <taxon>Bacteria</taxon>
        <taxon>Thermotogati</taxon>
        <taxon>Thermotogota</taxon>
        <taxon>Thermotogae</taxon>
        <taxon>Thermotogales</taxon>
        <taxon>Fervidobacteriaceae</taxon>
        <taxon>Thermosipho</taxon>
    </lineage>
</organism>
<keyword evidence="1" id="KW-0812">Transmembrane</keyword>
<sequence>MPIRYKFWGGNVKRWLLLCILIISVLTFSGSFVIFDNTFVLENSPVLFSVSENSFGVGFLYSTSTVNYSETKIGFFTIRKPSEKESLDFSVMVGSMYGTYISITYEKLSFPIFEKRLDFFVTNKFSFMSTSSKAFYAIGPLLLNFESRSLKRANGIGYSFSRYFAKYQEFSGYYVRVNEDNLIGYFYPLDASLEQGLLVGLGTKDFSQLYLNVGFRQYFNAADFRGFTFAYVYAETLDLSKIRYYSGIKFLAPLKGDLIVWDGKVSFGINW</sequence>
<dbReference type="AlphaFoldDB" id="A0A1M5TJB2"/>
<gene>
    <name evidence="2" type="ORF">SAMN02745199_1350</name>
</gene>
<evidence type="ECO:0000256" key="1">
    <source>
        <dbReference type="SAM" id="Phobius"/>
    </source>
</evidence>